<keyword evidence="6" id="KW-0808">Transferase</keyword>
<dbReference type="EMBL" id="CP021376">
    <property type="protein sequence ID" value="ART80420.1"/>
    <property type="molecule type" value="Genomic_DNA"/>
</dbReference>
<evidence type="ECO:0000256" key="1">
    <source>
        <dbReference type="ARBA" id="ARBA00000085"/>
    </source>
</evidence>
<reference evidence="14" key="1">
    <citation type="submission" date="2017-05" db="EMBL/GenBank/DDBJ databases">
        <authorList>
            <person name="Sung H."/>
        </authorList>
    </citation>
    <scope>NUCLEOTIDE SEQUENCE [LARGE SCALE GENOMIC DNA]</scope>
    <source>
        <strain evidence="14">AMac2203</strain>
    </source>
</reference>
<accession>A0A1Y0CYL7</accession>
<evidence type="ECO:0000256" key="6">
    <source>
        <dbReference type="ARBA" id="ARBA00022679"/>
    </source>
</evidence>
<dbReference type="AlphaFoldDB" id="A0A1Y0CYL7"/>
<dbReference type="SUPFAM" id="SSF55874">
    <property type="entry name" value="ATPase domain of HSP90 chaperone/DNA topoisomerase II/histidine kinase"/>
    <property type="match status" value="1"/>
</dbReference>
<evidence type="ECO:0000256" key="2">
    <source>
        <dbReference type="ARBA" id="ARBA00004651"/>
    </source>
</evidence>
<dbReference type="Gene3D" id="6.10.340.10">
    <property type="match status" value="1"/>
</dbReference>
<feature type="domain" description="HAMP" evidence="12">
    <location>
        <begin position="319"/>
        <end position="370"/>
    </location>
</feature>
<dbReference type="Proteomes" id="UP000243793">
    <property type="component" value="Chromosome"/>
</dbReference>
<gene>
    <name evidence="13" type="ORF">CBP12_09910</name>
</gene>
<dbReference type="Gene3D" id="1.10.287.130">
    <property type="match status" value="1"/>
</dbReference>
<dbReference type="InterPro" id="IPR005467">
    <property type="entry name" value="His_kinase_dom"/>
</dbReference>
<dbReference type="OrthoDB" id="9804645at2"/>
<dbReference type="SMART" id="SM00387">
    <property type="entry name" value="HATPase_c"/>
    <property type="match status" value="1"/>
</dbReference>
<dbReference type="InterPro" id="IPR003661">
    <property type="entry name" value="HisK_dim/P_dom"/>
</dbReference>
<evidence type="ECO:0000256" key="8">
    <source>
        <dbReference type="ARBA" id="ARBA00022777"/>
    </source>
</evidence>
<keyword evidence="4" id="KW-1003">Cell membrane</keyword>
<dbReference type="Pfam" id="PF02518">
    <property type="entry name" value="HATPase_c"/>
    <property type="match status" value="1"/>
</dbReference>
<dbReference type="InterPro" id="IPR003660">
    <property type="entry name" value="HAMP_dom"/>
</dbReference>
<evidence type="ECO:0000259" key="11">
    <source>
        <dbReference type="PROSITE" id="PS50109"/>
    </source>
</evidence>
<comment type="subcellular location">
    <subcellularLocation>
        <location evidence="2">Cell membrane</location>
        <topology evidence="2">Multi-pass membrane protein</topology>
    </subcellularLocation>
</comment>
<dbReference type="InterPro" id="IPR036890">
    <property type="entry name" value="HATPase_C_sf"/>
</dbReference>
<dbReference type="SMART" id="SM00388">
    <property type="entry name" value="HisKA"/>
    <property type="match status" value="1"/>
</dbReference>
<dbReference type="GO" id="GO:0000155">
    <property type="term" value="F:phosphorelay sensor kinase activity"/>
    <property type="evidence" value="ECO:0007669"/>
    <property type="project" value="InterPro"/>
</dbReference>
<evidence type="ECO:0000256" key="10">
    <source>
        <dbReference type="SAM" id="Phobius"/>
    </source>
</evidence>
<dbReference type="Gene3D" id="3.30.565.10">
    <property type="entry name" value="Histidine kinase-like ATPase, C-terminal domain"/>
    <property type="match status" value="1"/>
</dbReference>
<keyword evidence="8" id="KW-0418">Kinase</keyword>
<keyword evidence="5" id="KW-0597">Phosphoprotein</keyword>
<dbReference type="InterPro" id="IPR029151">
    <property type="entry name" value="Sensor-like_sf"/>
</dbReference>
<dbReference type="EC" id="2.7.13.3" evidence="3"/>
<keyword evidence="9 10" id="KW-1133">Transmembrane helix</keyword>
<keyword evidence="10" id="KW-0472">Membrane</keyword>
<evidence type="ECO:0000313" key="14">
    <source>
        <dbReference type="Proteomes" id="UP000243793"/>
    </source>
</evidence>
<dbReference type="InterPro" id="IPR036097">
    <property type="entry name" value="HisK_dim/P_sf"/>
</dbReference>
<dbReference type="InterPro" id="IPR004358">
    <property type="entry name" value="Sig_transdc_His_kin-like_C"/>
</dbReference>
<evidence type="ECO:0000256" key="9">
    <source>
        <dbReference type="ARBA" id="ARBA00022989"/>
    </source>
</evidence>
<name>A0A1Y0CYL7_9GAMM</name>
<dbReference type="CDD" id="cd00082">
    <property type="entry name" value="HisKA"/>
    <property type="match status" value="1"/>
</dbReference>
<dbReference type="PROSITE" id="PS50885">
    <property type="entry name" value="HAMP"/>
    <property type="match status" value="1"/>
</dbReference>
<dbReference type="CDD" id="cd12914">
    <property type="entry name" value="PDC1_DGC_like"/>
    <property type="match status" value="1"/>
</dbReference>
<dbReference type="PANTHER" id="PTHR43547:SF2">
    <property type="entry name" value="HYBRID SIGNAL TRANSDUCTION HISTIDINE KINASE C"/>
    <property type="match status" value="1"/>
</dbReference>
<evidence type="ECO:0000256" key="3">
    <source>
        <dbReference type="ARBA" id="ARBA00012438"/>
    </source>
</evidence>
<dbReference type="InterPro" id="IPR003594">
    <property type="entry name" value="HATPase_dom"/>
</dbReference>
<dbReference type="CDD" id="cd06225">
    <property type="entry name" value="HAMP"/>
    <property type="match status" value="1"/>
</dbReference>
<evidence type="ECO:0000313" key="13">
    <source>
        <dbReference type="EMBL" id="ART80420.1"/>
    </source>
</evidence>
<protein>
    <recommendedName>
        <fullName evidence="3">histidine kinase</fullName>
        <ecNumber evidence="3">2.7.13.3</ecNumber>
    </recommendedName>
</protein>
<evidence type="ECO:0000256" key="4">
    <source>
        <dbReference type="ARBA" id="ARBA00022475"/>
    </source>
</evidence>
<evidence type="ECO:0000256" key="7">
    <source>
        <dbReference type="ARBA" id="ARBA00022692"/>
    </source>
</evidence>
<dbReference type="KEGG" id="ocm:CBP12_09910"/>
<evidence type="ECO:0000256" key="5">
    <source>
        <dbReference type="ARBA" id="ARBA00022553"/>
    </source>
</evidence>
<dbReference type="Gene3D" id="3.30.450.20">
    <property type="entry name" value="PAS domain"/>
    <property type="match status" value="1"/>
</dbReference>
<keyword evidence="7 10" id="KW-0812">Transmembrane</keyword>
<dbReference type="PROSITE" id="PS50109">
    <property type="entry name" value="HIS_KIN"/>
    <property type="match status" value="1"/>
</dbReference>
<feature type="domain" description="Histidine kinase" evidence="11">
    <location>
        <begin position="378"/>
        <end position="595"/>
    </location>
</feature>
<dbReference type="FunFam" id="3.30.565.10:FF:000006">
    <property type="entry name" value="Sensor histidine kinase WalK"/>
    <property type="match status" value="1"/>
</dbReference>
<keyword evidence="14" id="KW-1185">Reference proteome</keyword>
<dbReference type="GO" id="GO:0005886">
    <property type="term" value="C:plasma membrane"/>
    <property type="evidence" value="ECO:0007669"/>
    <property type="project" value="UniProtKB-SubCell"/>
</dbReference>
<comment type="catalytic activity">
    <reaction evidence="1">
        <text>ATP + protein L-histidine = ADP + protein N-phospho-L-histidine.</text>
        <dbReference type="EC" id="2.7.13.3"/>
    </reaction>
</comment>
<evidence type="ECO:0000259" key="12">
    <source>
        <dbReference type="PROSITE" id="PS50885"/>
    </source>
</evidence>
<dbReference type="Pfam" id="PF00512">
    <property type="entry name" value="HisKA"/>
    <property type="match status" value="1"/>
</dbReference>
<dbReference type="SUPFAM" id="SSF103190">
    <property type="entry name" value="Sensory domain-like"/>
    <property type="match status" value="1"/>
</dbReference>
<dbReference type="SMART" id="SM00304">
    <property type="entry name" value="HAMP"/>
    <property type="match status" value="1"/>
</dbReference>
<dbReference type="Pfam" id="PF00672">
    <property type="entry name" value="HAMP"/>
    <property type="match status" value="1"/>
</dbReference>
<sequence>MRISLKGRMALIILVTTLVIILAVLSTGYHMLVKGAERQLRNQQSIITARAAEQVAQLLALRANTLAHIGVQLSSGQQLHPVPTLKQELARQRQINGFSMFPDGIIVLDNKGIARAESVYVPQRIGTDYGQRAHVQQALQTGQVTMSQPVIGLRTGQPLMNMVQPILSDEGEVLGLLMGIITLRDGSLLPEQSVRQARREGISFKIIDTHNQLYIYDGAHQGVMTQLESLPTPLADPLVDAAFSGFSNGITDSQPNAWLYANARLDALNWVFISAVPYSHALAPAKAFFIRFAGISLGLGAILSALAFWLVWLAIRPLDRMTQQIRTMSHQVQASRPQETVRLSEQGVTEVASLAQAFNQLTDERQALSELKDDFIAVISHELRTPLTSINGALKLTHLGHGGPLPKKAAELTALALRNGERLQLLINDLLDFNKLSKGKMSLTPVRIDIAELVAQTINSNQPMAMQHQVQLCQDNVESLLIYQDPLRLRQVLDNLVSNAIKYSPAHGQVNIKATKTNDHQVRITVSDQGAGISNEFAPFIFERFAQAEHGNMRAQQGTGLGLTICKNLVSLMQGEIGFYNAEGAHFWVDLPLNMAAQLNQETLP</sequence>
<dbReference type="SUPFAM" id="SSF47384">
    <property type="entry name" value="Homodimeric domain of signal transducing histidine kinase"/>
    <property type="match status" value="1"/>
</dbReference>
<dbReference type="PANTHER" id="PTHR43547">
    <property type="entry name" value="TWO-COMPONENT HISTIDINE KINASE"/>
    <property type="match status" value="1"/>
</dbReference>
<feature type="transmembrane region" description="Helical" evidence="10">
    <location>
        <begin position="288"/>
        <end position="315"/>
    </location>
</feature>
<dbReference type="PRINTS" id="PR00344">
    <property type="entry name" value="BCTRLSENSOR"/>
</dbReference>
<proteinExistence type="predicted"/>
<organism evidence="13 14">
    <name type="scientific">Oceanisphaera avium</name>
    <dbReference type="NCBI Taxonomy" id="1903694"/>
    <lineage>
        <taxon>Bacteria</taxon>
        <taxon>Pseudomonadati</taxon>
        <taxon>Pseudomonadota</taxon>
        <taxon>Gammaproteobacteria</taxon>
        <taxon>Aeromonadales</taxon>
        <taxon>Aeromonadaceae</taxon>
        <taxon>Oceanisphaera</taxon>
    </lineage>
</organism>